<accession>A0AAV6TKK9</accession>
<sequence length="105" mass="11704">MKILGKEREAKMVNSLVKKERGNVMRAQRGSLLGASRCARPIEKLGCVAPPTYTPGGEKGPIPGMCCSWNPFRPSPRRKRISKANNVEARYAHSIFYTVLTVSHY</sequence>
<comment type="caution">
    <text evidence="1">The sequence shown here is derived from an EMBL/GenBank/DDBJ whole genome shotgun (WGS) entry which is preliminary data.</text>
</comment>
<proteinExistence type="predicted"/>
<dbReference type="AlphaFoldDB" id="A0AAV6TKK9"/>
<evidence type="ECO:0000313" key="2">
    <source>
        <dbReference type="Proteomes" id="UP000827092"/>
    </source>
</evidence>
<organism evidence="1 2">
    <name type="scientific">Oedothorax gibbosus</name>
    <dbReference type="NCBI Taxonomy" id="931172"/>
    <lineage>
        <taxon>Eukaryota</taxon>
        <taxon>Metazoa</taxon>
        <taxon>Ecdysozoa</taxon>
        <taxon>Arthropoda</taxon>
        <taxon>Chelicerata</taxon>
        <taxon>Arachnida</taxon>
        <taxon>Araneae</taxon>
        <taxon>Araneomorphae</taxon>
        <taxon>Entelegynae</taxon>
        <taxon>Araneoidea</taxon>
        <taxon>Linyphiidae</taxon>
        <taxon>Erigoninae</taxon>
        <taxon>Oedothorax</taxon>
    </lineage>
</organism>
<gene>
    <name evidence="1" type="ORF">JTE90_007768</name>
</gene>
<dbReference type="Proteomes" id="UP000827092">
    <property type="component" value="Unassembled WGS sequence"/>
</dbReference>
<reference evidence="1 2" key="1">
    <citation type="journal article" date="2022" name="Nat. Ecol. Evol.">
        <title>A masculinizing supergene underlies an exaggerated male reproductive morph in a spider.</title>
        <authorList>
            <person name="Hendrickx F."/>
            <person name="De Corte Z."/>
            <person name="Sonet G."/>
            <person name="Van Belleghem S.M."/>
            <person name="Kostlbacher S."/>
            <person name="Vangestel C."/>
        </authorList>
    </citation>
    <scope>NUCLEOTIDE SEQUENCE [LARGE SCALE GENOMIC DNA]</scope>
    <source>
        <strain evidence="1">W744_W776</strain>
    </source>
</reference>
<name>A0AAV6TKK9_9ARAC</name>
<keyword evidence="2" id="KW-1185">Reference proteome</keyword>
<dbReference type="EMBL" id="JAFNEN010003247">
    <property type="protein sequence ID" value="KAG8172021.1"/>
    <property type="molecule type" value="Genomic_DNA"/>
</dbReference>
<evidence type="ECO:0000313" key="1">
    <source>
        <dbReference type="EMBL" id="KAG8172021.1"/>
    </source>
</evidence>
<protein>
    <submittedName>
        <fullName evidence="1">Uncharacterized protein</fullName>
    </submittedName>
</protein>